<dbReference type="Proteomes" id="UP001732700">
    <property type="component" value="Chromosome 7D"/>
</dbReference>
<name>A0ACD6AHR2_AVESA</name>
<accession>A0ACD6AHR2</accession>
<proteinExistence type="predicted"/>
<protein>
    <submittedName>
        <fullName evidence="1">Uncharacterized protein</fullName>
    </submittedName>
</protein>
<organism evidence="1 2">
    <name type="scientific">Avena sativa</name>
    <name type="common">Oat</name>
    <dbReference type="NCBI Taxonomy" id="4498"/>
    <lineage>
        <taxon>Eukaryota</taxon>
        <taxon>Viridiplantae</taxon>
        <taxon>Streptophyta</taxon>
        <taxon>Embryophyta</taxon>
        <taxon>Tracheophyta</taxon>
        <taxon>Spermatophyta</taxon>
        <taxon>Magnoliopsida</taxon>
        <taxon>Liliopsida</taxon>
        <taxon>Poales</taxon>
        <taxon>Poaceae</taxon>
        <taxon>BOP clade</taxon>
        <taxon>Pooideae</taxon>
        <taxon>Poodae</taxon>
        <taxon>Poeae</taxon>
        <taxon>Poeae Chloroplast Group 1 (Aveneae type)</taxon>
        <taxon>Aveninae</taxon>
        <taxon>Avena</taxon>
    </lineage>
</organism>
<dbReference type="EnsemblPlants" id="AVESA.00010b.r2.7DG1362260.1">
    <property type="protein sequence ID" value="AVESA.00010b.r2.7DG1362260.1.CDS"/>
    <property type="gene ID" value="AVESA.00010b.r2.7DG1362260"/>
</dbReference>
<reference evidence="1" key="1">
    <citation type="submission" date="2021-05" db="EMBL/GenBank/DDBJ databases">
        <authorList>
            <person name="Scholz U."/>
            <person name="Mascher M."/>
            <person name="Fiebig A."/>
        </authorList>
    </citation>
    <scope>NUCLEOTIDE SEQUENCE [LARGE SCALE GENOMIC DNA]</scope>
</reference>
<evidence type="ECO:0000313" key="2">
    <source>
        <dbReference type="Proteomes" id="UP001732700"/>
    </source>
</evidence>
<evidence type="ECO:0000313" key="1">
    <source>
        <dbReference type="EnsemblPlants" id="AVESA.00010b.r2.7DG1362260.1.CDS"/>
    </source>
</evidence>
<reference evidence="1" key="2">
    <citation type="submission" date="2025-09" db="UniProtKB">
        <authorList>
            <consortium name="EnsemblPlants"/>
        </authorList>
    </citation>
    <scope>IDENTIFICATION</scope>
</reference>
<sequence>MASASTTSLLLAPPRFSFQIAGRPTPAPTNPPGRLPVPSPTIRPRRRFAAARCEASLVPAWQLRAPSRRRNVLREKAASPPLVEQHQVRSPDHEALDSHYRLNQDSPLVGGTGEPQSALSADPALLQDLDDKLENFDCLDAGRSEDAVGDGGKDLDWDAEESQFCRGIGTGPVFSVFEDPDGNAVRVEVDEDEIISRCATADGEGCSDLQAILSRARVMATEFESGEREVPRNSSLVRFVAIEKNKSRAVDAEISVGQRNVTPLIAVAWSGFAAFCGVCIVFVASKLIWRTMKARLSGMRAGQFDKGNSKIISNAHMFPGDLLGRPQLERSELMNNLKKAKESRERFSFRNVFSCSTVANDDSTSIAEIRRMETDVNTLEEGSRGQRSAEKNSSAVFPHSVVAIEEEISTGQSIYLDDVSELESSALRDISLSDDIIDKSEEQSMDLKDVAPIIDIIVTNQCNVGEIKQPDPMYNDESATGAKDRTSVLYATEREAHIHSVDDHNVGPNGIDTLSAEFERKEQFTEIAVSIQELKQSVPFTSDEQMVYKNNNAHQISNDIVPETVDDFSPNCFNIASSELKYNGAYLANGENDINFMHVVKAPTAFANDAKIANCEGFAHCVSIKSKESCENPVITDVSSVKSPQRIREDHADLMPDNMQEPEPSNHDGKEIIYANTKDHTIDILHDETKTSWEAYSIETLDKASTSPLYSLQEEAVEHKDAEVSVPEKQEKITSSNIEARAYLKKDEGKLQKEMCSDKVTEIKLLAEGAPGTSIVVDPSDIAQKTKRVAHKRLKKVQSNQGVAEQDIVHNSSMVDRESSSQNVKRTRRKNQTNAFSTQGSQTREEIPETILTASLHDYAPKAENTKPVGEAGSSAGTLSSKDIFRESQPSRFVARTMRKEELKLDFQTSERVEAAAPETKTNMDGYNVMHERSTDVNKSKTKMGVVAAKKPKKRKSLAKRTKSSTPVSNKDSEEPTGD</sequence>
<keyword evidence="2" id="KW-1185">Reference proteome</keyword>